<dbReference type="EMBL" id="CP036426">
    <property type="protein sequence ID" value="QDV32524.1"/>
    <property type="molecule type" value="Genomic_DNA"/>
</dbReference>
<dbReference type="AlphaFoldDB" id="A0A518GVC1"/>
<evidence type="ECO:0000313" key="2">
    <source>
        <dbReference type="Proteomes" id="UP000317835"/>
    </source>
</evidence>
<protein>
    <submittedName>
        <fullName evidence="1">Uncharacterized protein</fullName>
    </submittedName>
</protein>
<name>A0A518GVC1_9BACT</name>
<dbReference type="KEGG" id="tpla:ElP_03570"/>
<organism evidence="1 2">
    <name type="scientific">Tautonia plasticadhaerens</name>
    <dbReference type="NCBI Taxonomy" id="2527974"/>
    <lineage>
        <taxon>Bacteria</taxon>
        <taxon>Pseudomonadati</taxon>
        <taxon>Planctomycetota</taxon>
        <taxon>Planctomycetia</taxon>
        <taxon>Isosphaerales</taxon>
        <taxon>Isosphaeraceae</taxon>
        <taxon>Tautonia</taxon>
    </lineage>
</organism>
<dbReference type="RefSeq" id="WP_145266677.1">
    <property type="nucleotide sequence ID" value="NZ_CP036426.1"/>
</dbReference>
<accession>A0A518GVC1</accession>
<dbReference type="OrthoDB" id="9903191at2"/>
<sequence>MRPASDPSLPRMTRATARLVGVLWLAALPGCGAGSPGRPGGEPSRELPAALAALLPRDAEVAHYESAGEPVPYRLWLLGGPGGELVGFPDGLADLERHVLPGAVLSRLIDANAPRLAPGEPRGGTCRFSHWTDGDAEYRLREFVTDRGWFASLEQFRSPAGPG</sequence>
<gene>
    <name evidence="1" type="ORF">ElP_03570</name>
</gene>
<dbReference type="Proteomes" id="UP000317835">
    <property type="component" value="Chromosome"/>
</dbReference>
<keyword evidence="2" id="KW-1185">Reference proteome</keyword>
<proteinExistence type="predicted"/>
<reference evidence="1 2" key="1">
    <citation type="submission" date="2019-02" db="EMBL/GenBank/DDBJ databases">
        <title>Deep-cultivation of Planctomycetes and their phenomic and genomic characterization uncovers novel biology.</title>
        <authorList>
            <person name="Wiegand S."/>
            <person name="Jogler M."/>
            <person name="Boedeker C."/>
            <person name="Pinto D."/>
            <person name="Vollmers J."/>
            <person name="Rivas-Marin E."/>
            <person name="Kohn T."/>
            <person name="Peeters S.H."/>
            <person name="Heuer A."/>
            <person name="Rast P."/>
            <person name="Oberbeckmann S."/>
            <person name="Bunk B."/>
            <person name="Jeske O."/>
            <person name="Meyerdierks A."/>
            <person name="Storesund J.E."/>
            <person name="Kallscheuer N."/>
            <person name="Luecker S."/>
            <person name="Lage O.M."/>
            <person name="Pohl T."/>
            <person name="Merkel B.J."/>
            <person name="Hornburger P."/>
            <person name="Mueller R.-W."/>
            <person name="Bruemmer F."/>
            <person name="Labrenz M."/>
            <person name="Spormann A.M."/>
            <person name="Op den Camp H."/>
            <person name="Overmann J."/>
            <person name="Amann R."/>
            <person name="Jetten M.S.M."/>
            <person name="Mascher T."/>
            <person name="Medema M.H."/>
            <person name="Devos D.P."/>
            <person name="Kaster A.-K."/>
            <person name="Ovreas L."/>
            <person name="Rohde M."/>
            <person name="Galperin M.Y."/>
            <person name="Jogler C."/>
        </authorList>
    </citation>
    <scope>NUCLEOTIDE SEQUENCE [LARGE SCALE GENOMIC DNA]</scope>
    <source>
        <strain evidence="1 2">ElP</strain>
    </source>
</reference>
<evidence type="ECO:0000313" key="1">
    <source>
        <dbReference type="EMBL" id="QDV32524.1"/>
    </source>
</evidence>